<sequence length="161" mass="18327">MKVLFFLSTMLLLTWSLPAIVHIRHRHKYSFMFATRPISGQKSLQTRSTVSTDTKEKKIHGDCYKQISNTSLFRGFLQVFYTYDSKVSACSVAYGVTVRRNAPNVFSSLEVEDEHHSLYSKGSRTGLPNNKQYVVPVISCAMMVPGVLGLLNRRSIEEWTD</sequence>
<feature type="chain" id="PRO_5009313929" evidence="1">
    <location>
        <begin position="17"/>
        <end position="161"/>
    </location>
</feature>
<organism evidence="2 3">
    <name type="scientific">Steinernema glaseri</name>
    <dbReference type="NCBI Taxonomy" id="37863"/>
    <lineage>
        <taxon>Eukaryota</taxon>
        <taxon>Metazoa</taxon>
        <taxon>Ecdysozoa</taxon>
        <taxon>Nematoda</taxon>
        <taxon>Chromadorea</taxon>
        <taxon>Rhabditida</taxon>
        <taxon>Tylenchina</taxon>
        <taxon>Panagrolaimomorpha</taxon>
        <taxon>Strongyloidoidea</taxon>
        <taxon>Steinernematidae</taxon>
        <taxon>Steinernema</taxon>
    </lineage>
</organism>
<name>A0A1I7ZU96_9BILA</name>
<feature type="signal peptide" evidence="1">
    <location>
        <begin position="1"/>
        <end position="16"/>
    </location>
</feature>
<keyword evidence="1" id="KW-0732">Signal</keyword>
<protein>
    <submittedName>
        <fullName evidence="3">Secreted protein</fullName>
    </submittedName>
</protein>
<evidence type="ECO:0000313" key="2">
    <source>
        <dbReference type="Proteomes" id="UP000095287"/>
    </source>
</evidence>
<proteinExistence type="predicted"/>
<dbReference type="AlphaFoldDB" id="A0A1I7ZU96"/>
<keyword evidence="2" id="KW-1185">Reference proteome</keyword>
<accession>A0A1I7ZU96</accession>
<dbReference type="WBParaSite" id="L893_g2968.t1">
    <property type="protein sequence ID" value="L893_g2968.t1"/>
    <property type="gene ID" value="L893_g2968"/>
</dbReference>
<dbReference type="Proteomes" id="UP000095287">
    <property type="component" value="Unplaced"/>
</dbReference>
<reference evidence="3" key="1">
    <citation type="submission" date="2016-11" db="UniProtKB">
        <authorList>
            <consortium name="WormBaseParasite"/>
        </authorList>
    </citation>
    <scope>IDENTIFICATION</scope>
</reference>
<evidence type="ECO:0000256" key="1">
    <source>
        <dbReference type="SAM" id="SignalP"/>
    </source>
</evidence>
<evidence type="ECO:0000313" key="3">
    <source>
        <dbReference type="WBParaSite" id="L893_g2968.t1"/>
    </source>
</evidence>